<dbReference type="Proteomes" id="UP000820669">
    <property type="component" value="Unassembled WGS sequence"/>
</dbReference>
<accession>A0ABX1SMI7</accession>
<dbReference type="RefSeq" id="WP_169385569.1">
    <property type="nucleotide sequence ID" value="NZ_JAAXLA010000118.1"/>
</dbReference>
<evidence type="ECO:0000313" key="1">
    <source>
        <dbReference type="EMBL" id="NMI02063.1"/>
    </source>
</evidence>
<comment type="caution">
    <text evidence="1">The sequence shown here is derived from an EMBL/GenBank/DDBJ whole genome shotgun (WGS) entry which is preliminary data.</text>
</comment>
<keyword evidence="2" id="KW-1185">Reference proteome</keyword>
<protein>
    <submittedName>
        <fullName evidence="1">DUF2795 domain-containing protein</fullName>
    </submittedName>
</protein>
<name>A0ABX1SMI7_9PSEU</name>
<proteinExistence type="predicted"/>
<dbReference type="Pfam" id="PF11387">
    <property type="entry name" value="DUF2795"/>
    <property type="match status" value="1"/>
</dbReference>
<dbReference type="EMBL" id="JAAXLA010000118">
    <property type="protein sequence ID" value="NMI02063.1"/>
    <property type="molecule type" value="Genomic_DNA"/>
</dbReference>
<reference evidence="1 2" key="1">
    <citation type="submission" date="2020-04" db="EMBL/GenBank/DDBJ databases">
        <authorList>
            <person name="Klaysubun C."/>
            <person name="Duangmal K."/>
            <person name="Lipun K."/>
        </authorList>
    </citation>
    <scope>NUCLEOTIDE SEQUENCE [LARGE SCALE GENOMIC DNA]</scope>
    <source>
        <strain evidence="1 2">K10HN5</strain>
    </source>
</reference>
<sequence length="93" mass="10023">MYRKSPKADTTRIGQVLAGCDFPAAKWQLIAHAEHYGADAGTRAELWSLPVTTYPDLAAVLTALGLLAPPTRVRPGYRTQPGVQAAARARPPR</sequence>
<organism evidence="1 2">
    <name type="scientific">Pseudonocardia acidicola</name>
    <dbReference type="NCBI Taxonomy" id="2724939"/>
    <lineage>
        <taxon>Bacteria</taxon>
        <taxon>Bacillati</taxon>
        <taxon>Actinomycetota</taxon>
        <taxon>Actinomycetes</taxon>
        <taxon>Pseudonocardiales</taxon>
        <taxon>Pseudonocardiaceae</taxon>
        <taxon>Pseudonocardia</taxon>
    </lineage>
</organism>
<evidence type="ECO:0000313" key="2">
    <source>
        <dbReference type="Proteomes" id="UP000820669"/>
    </source>
</evidence>
<gene>
    <name evidence="1" type="ORF">HF526_32930</name>
</gene>
<dbReference type="InterPro" id="IPR021527">
    <property type="entry name" value="DUF2795"/>
</dbReference>